<dbReference type="EMBL" id="CP123443">
    <property type="protein sequence ID" value="WGK69425.1"/>
    <property type="molecule type" value="Genomic_DNA"/>
</dbReference>
<protein>
    <submittedName>
        <fullName evidence="1">Uncharacterized protein</fullName>
    </submittedName>
</protein>
<accession>A0ABY8MHB8</accession>
<dbReference type="Proteomes" id="UP001228690">
    <property type="component" value="Chromosome"/>
</dbReference>
<name>A0ABY8MHB8_9SPIO</name>
<organism evidence="1 2">
    <name type="scientific">Candidatus Haliotispira prima</name>
    <dbReference type="NCBI Taxonomy" id="3034016"/>
    <lineage>
        <taxon>Bacteria</taxon>
        <taxon>Pseudomonadati</taxon>
        <taxon>Spirochaetota</taxon>
        <taxon>Spirochaetia</taxon>
        <taxon>Spirochaetales</taxon>
        <taxon>Spirochaetaceae</taxon>
        <taxon>Candidatus Haliotispira</taxon>
    </lineage>
</organism>
<reference evidence="1 2" key="1">
    <citation type="submission" date="2023-04" db="EMBL/GenBank/DDBJ databases">
        <title>Spirochaete genome identified in red abalone sample constitutes a novel genus.</title>
        <authorList>
            <person name="Sharma S.P."/>
            <person name="Purcell C.M."/>
            <person name="Hyde J.R."/>
            <person name="Severin A.J."/>
        </authorList>
    </citation>
    <scope>NUCLEOTIDE SEQUENCE [LARGE SCALE GENOMIC DNA]</scope>
    <source>
        <strain evidence="1 2">SP-2023</strain>
    </source>
</reference>
<proteinExistence type="predicted"/>
<sequence length="373" mass="43247">MSAKLFVKLPARRLLFLFSVLFCSGAFFSCLKTVYFVTDPYWETVTNVDFFQVQRMGLSSGHLVRIIETTQDTPWLDPEDLVAEDSADVVSLKVRMEGFLADGHKILLSPYWLRYLEEEPPEFSRGQLVLIDGVSKNPKVQSVIADLELGYRELGQIAGDYVLKHPEREQVIAMFYRGISYDKYLDSFTEGFREKNQDSYSLVRQRYYSAEVNEMNTALEEVDPAKNVIVLGMSQLSDLVYRQLSTEEKSLFMVENFGGVKDSKGQILVSLDVNYRLLVKDALTLAPLQDAEQSDEVRITRRPHVLHLPSPEMLLDIEQVQDLVTLTLEKREREYNRLDHRISRGWEKAAEFFFDFRMPDIPWPAWLRSWLNT</sequence>
<evidence type="ECO:0000313" key="2">
    <source>
        <dbReference type="Proteomes" id="UP001228690"/>
    </source>
</evidence>
<keyword evidence="2" id="KW-1185">Reference proteome</keyword>
<dbReference type="PROSITE" id="PS51257">
    <property type="entry name" value="PROKAR_LIPOPROTEIN"/>
    <property type="match status" value="1"/>
</dbReference>
<gene>
    <name evidence="1" type="ORF">P0082_00780</name>
</gene>
<dbReference type="RefSeq" id="WP_326927608.1">
    <property type="nucleotide sequence ID" value="NZ_CP123443.1"/>
</dbReference>
<evidence type="ECO:0000313" key="1">
    <source>
        <dbReference type="EMBL" id="WGK69425.1"/>
    </source>
</evidence>